<name>A0AAW1XF17_RUBAR</name>
<evidence type="ECO:0000313" key="2">
    <source>
        <dbReference type="Proteomes" id="UP001457282"/>
    </source>
</evidence>
<evidence type="ECO:0000313" key="1">
    <source>
        <dbReference type="EMBL" id="KAK9935435.1"/>
    </source>
</evidence>
<dbReference type="EMBL" id="JBEDUW010000004">
    <property type="protein sequence ID" value="KAK9935435.1"/>
    <property type="molecule type" value="Genomic_DNA"/>
</dbReference>
<gene>
    <name evidence="1" type="ORF">M0R45_022538</name>
</gene>
<sequence length="73" mass="8263">MEHKNSSSMDGEGNNNVGVVVFPVHIQVMKIKQEFEKVKHPALSLEQPAEMRRVLLREINRQRSRSPLGLAAV</sequence>
<dbReference type="PANTHER" id="PTHR34780">
    <property type="entry name" value="OS08G0427800 PROTEIN"/>
    <property type="match status" value="1"/>
</dbReference>
<reference evidence="1 2" key="1">
    <citation type="journal article" date="2023" name="G3 (Bethesda)">
        <title>A chromosome-length genome assembly and annotation of blackberry (Rubus argutus, cv. 'Hillquist').</title>
        <authorList>
            <person name="Bruna T."/>
            <person name="Aryal R."/>
            <person name="Dudchenko O."/>
            <person name="Sargent D.J."/>
            <person name="Mead D."/>
            <person name="Buti M."/>
            <person name="Cavallini A."/>
            <person name="Hytonen T."/>
            <person name="Andres J."/>
            <person name="Pham M."/>
            <person name="Weisz D."/>
            <person name="Mascagni F."/>
            <person name="Usai G."/>
            <person name="Natali L."/>
            <person name="Bassil N."/>
            <person name="Fernandez G.E."/>
            <person name="Lomsadze A."/>
            <person name="Armour M."/>
            <person name="Olukolu B."/>
            <person name="Poorten T."/>
            <person name="Britton C."/>
            <person name="Davik J."/>
            <person name="Ashrafi H."/>
            <person name="Aiden E.L."/>
            <person name="Borodovsky M."/>
            <person name="Worthington M."/>
        </authorList>
    </citation>
    <scope>NUCLEOTIDE SEQUENCE [LARGE SCALE GENOMIC DNA]</scope>
    <source>
        <strain evidence="1">PI 553951</strain>
    </source>
</reference>
<proteinExistence type="predicted"/>
<organism evidence="1 2">
    <name type="scientific">Rubus argutus</name>
    <name type="common">Southern blackberry</name>
    <dbReference type="NCBI Taxonomy" id="59490"/>
    <lineage>
        <taxon>Eukaryota</taxon>
        <taxon>Viridiplantae</taxon>
        <taxon>Streptophyta</taxon>
        <taxon>Embryophyta</taxon>
        <taxon>Tracheophyta</taxon>
        <taxon>Spermatophyta</taxon>
        <taxon>Magnoliopsida</taxon>
        <taxon>eudicotyledons</taxon>
        <taxon>Gunneridae</taxon>
        <taxon>Pentapetalae</taxon>
        <taxon>rosids</taxon>
        <taxon>fabids</taxon>
        <taxon>Rosales</taxon>
        <taxon>Rosaceae</taxon>
        <taxon>Rosoideae</taxon>
        <taxon>Rosoideae incertae sedis</taxon>
        <taxon>Rubus</taxon>
    </lineage>
</organism>
<accession>A0AAW1XF17</accession>
<dbReference type="PANTHER" id="PTHR34780:SF2">
    <property type="entry name" value="GENOME ASSEMBLY, CHROMOSOME: A02"/>
    <property type="match status" value="1"/>
</dbReference>
<keyword evidence="2" id="KW-1185">Reference proteome</keyword>
<protein>
    <submittedName>
        <fullName evidence="1">Uncharacterized protein</fullName>
    </submittedName>
</protein>
<comment type="caution">
    <text evidence="1">The sequence shown here is derived from an EMBL/GenBank/DDBJ whole genome shotgun (WGS) entry which is preliminary data.</text>
</comment>
<dbReference type="Proteomes" id="UP001457282">
    <property type="component" value="Unassembled WGS sequence"/>
</dbReference>
<dbReference type="AlphaFoldDB" id="A0AAW1XF17"/>